<dbReference type="EMBL" id="BNJQ01000036">
    <property type="protein sequence ID" value="GHP11684.1"/>
    <property type="molecule type" value="Genomic_DNA"/>
</dbReference>
<dbReference type="OrthoDB" id="412134at2759"/>
<keyword evidence="2" id="KW-1185">Reference proteome</keyword>
<evidence type="ECO:0000313" key="1">
    <source>
        <dbReference type="EMBL" id="GHP11684.1"/>
    </source>
</evidence>
<reference evidence="1" key="1">
    <citation type="submission" date="2020-10" db="EMBL/GenBank/DDBJ databases">
        <title>Unveiling of a novel bifunctional photoreceptor, Dualchrome1, isolated from a cosmopolitan green alga.</title>
        <authorList>
            <person name="Suzuki S."/>
            <person name="Kawachi M."/>
        </authorList>
    </citation>
    <scope>NUCLEOTIDE SEQUENCE</scope>
    <source>
        <strain evidence="1">NIES 2893</strain>
    </source>
</reference>
<dbReference type="Proteomes" id="UP000660262">
    <property type="component" value="Unassembled WGS sequence"/>
</dbReference>
<comment type="caution">
    <text evidence="1">The sequence shown here is derived from an EMBL/GenBank/DDBJ whole genome shotgun (WGS) entry which is preliminary data.</text>
</comment>
<name>A0A830HX06_9CHLO</name>
<dbReference type="AlphaFoldDB" id="A0A830HX06"/>
<accession>A0A830HX06</accession>
<sequence length="465" mass="51295">MSKSMLLSSLFDRLGIDDAERESMLLQKLDEIMPASDDNLLALQMWALLADQTVGNVDYARAGCGWNHPESRSEYRRRTHASFHSNITRERRKKDRKRLVDTLEGVVLSDGGGNTNALVSAAVELFAEMSGCRAVGADAPTEEGVLQALRAEGLVPLRALCECAKSRVTMSGASIPSEPYETAVRRLAEAVIRGTWRSLRYDAASGDVRQLAALDDATRSAWSFLGRCGSVLEPGRFTTWDGVVGTSMHRLVLEEARKRGRPIAILADTLELLWATKIGGPSHGFDYEPQCHLPLLMNARHKAIVVVDAGFEHHPAFRSHVRLLQVHGGDASSHHVYLEPLNACFSMNSLAKHAPDYGAAVRAYAALAITLAAKLHVPLSFEPGLRAVILDALQSEGFTPHVIRPLLSIHELERLVFLHEQVSQLLLVYFDVRDGDEERALRLGVHFFEELVDCERHEPGHGLVS</sequence>
<gene>
    <name evidence="1" type="ORF">PPROV_001041200</name>
</gene>
<proteinExistence type="predicted"/>
<organism evidence="1 2">
    <name type="scientific">Pycnococcus provasolii</name>
    <dbReference type="NCBI Taxonomy" id="41880"/>
    <lineage>
        <taxon>Eukaryota</taxon>
        <taxon>Viridiplantae</taxon>
        <taxon>Chlorophyta</taxon>
        <taxon>Pseudoscourfieldiophyceae</taxon>
        <taxon>Pseudoscourfieldiales</taxon>
        <taxon>Pycnococcaceae</taxon>
        <taxon>Pycnococcus</taxon>
    </lineage>
</organism>
<protein>
    <submittedName>
        <fullName evidence="1">Uncharacterized protein</fullName>
    </submittedName>
</protein>
<evidence type="ECO:0000313" key="2">
    <source>
        <dbReference type="Proteomes" id="UP000660262"/>
    </source>
</evidence>